<feature type="chain" id="PRO_5019335510" evidence="4">
    <location>
        <begin position="21"/>
        <end position="499"/>
    </location>
</feature>
<feature type="domain" description="Endo-beta-1,6-galactanase-like" evidence="5">
    <location>
        <begin position="42"/>
        <end position="373"/>
    </location>
</feature>
<dbReference type="PANTHER" id="PTHR11069">
    <property type="entry name" value="GLUCOSYLCERAMIDASE"/>
    <property type="match status" value="1"/>
</dbReference>
<dbReference type="RefSeq" id="WP_118244633.1">
    <property type="nucleotide sequence ID" value="NZ_CAUCUV010000036.1"/>
</dbReference>
<dbReference type="SUPFAM" id="SSF51445">
    <property type="entry name" value="(Trans)glycosidases"/>
    <property type="match status" value="1"/>
</dbReference>
<comment type="similarity">
    <text evidence="1">Belongs to the glycosyl hydrolase 30 family.</text>
</comment>
<dbReference type="GO" id="GO:0006665">
    <property type="term" value="P:sphingolipid metabolic process"/>
    <property type="evidence" value="ECO:0007669"/>
    <property type="project" value="InterPro"/>
</dbReference>
<dbReference type="PROSITE" id="PS51257">
    <property type="entry name" value="PROKAR_LIPOPROTEIN"/>
    <property type="match status" value="1"/>
</dbReference>
<dbReference type="Proteomes" id="UP000284998">
    <property type="component" value="Unassembled WGS sequence"/>
</dbReference>
<accession>A0A414WQN6</accession>
<feature type="signal peptide" evidence="4">
    <location>
        <begin position="1"/>
        <end position="20"/>
    </location>
</feature>
<dbReference type="InterPro" id="IPR039514">
    <property type="entry name" value="6GAL-like"/>
</dbReference>
<evidence type="ECO:0000256" key="4">
    <source>
        <dbReference type="SAM" id="SignalP"/>
    </source>
</evidence>
<evidence type="ECO:0000313" key="6">
    <source>
        <dbReference type="EMBL" id="RHH39236.1"/>
    </source>
</evidence>
<dbReference type="InterPro" id="IPR013780">
    <property type="entry name" value="Glyco_hydro_b"/>
</dbReference>
<keyword evidence="2 4" id="KW-0732">Signal</keyword>
<gene>
    <name evidence="6" type="ORF">DW204_14255</name>
</gene>
<evidence type="ECO:0000259" key="5">
    <source>
        <dbReference type="Pfam" id="PF14587"/>
    </source>
</evidence>
<evidence type="ECO:0000256" key="2">
    <source>
        <dbReference type="ARBA" id="ARBA00022729"/>
    </source>
</evidence>
<evidence type="ECO:0000313" key="7">
    <source>
        <dbReference type="Proteomes" id="UP000284998"/>
    </source>
</evidence>
<dbReference type="PANTHER" id="PTHR11069:SF38">
    <property type="entry name" value="GLUCURONOXYLANASE XYNC"/>
    <property type="match status" value="1"/>
</dbReference>
<dbReference type="GO" id="GO:0016020">
    <property type="term" value="C:membrane"/>
    <property type="evidence" value="ECO:0007669"/>
    <property type="project" value="GOC"/>
</dbReference>
<comment type="caution">
    <text evidence="6">The sequence shown here is derived from an EMBL/GenBank/DDBJ whole genome shotgun (WGS) entry which is preliminary data.</text>
</comment>
<dbReference type="Gene3D" id="3.20.20.80">
    <property type="entry name" value="Glycosidases"/>
    <property type="match status" value="1"/>
</dbReference>
<name>A0A414WQN6_9BACT</name>
<dbReference type="InterPro" id="IPR017853">
    <property type="entry name" value="GH"/>
</dbReference>
<dbReference type="AlphaFoldDB" id="A0A414WQN6"/>
<dbReference type="Gene3D" id="2.60.40.1180">
    <property type="entry name" value="Golgi alpha-mannosidase II"/>
    <property type="match status" value="1"/>
</dbReference>
<organism evidence="6 7">
    <name type="scientific">Phocaeicola plebeius</name>
    <dbReference type="NCBI Taxonomy" id="310297"/>
    <lineage>
        <taxon>Bacteria</taxon>
        <taxon>Pseudomonadati</taxon>
        <taxon>Bacteroidota</taxon>
        <taxon>Bacteroidia</taxon>
        <taxon>Bacteroidales</taxon>
        <taxon>Bacteroidaceae</taxon>
        <taxon>Phocaeicola</taxon>
    </lineage>
</organism>
<proteinExistence type="inferred from homology"/>
<keyword evidence="3 6" id="KW-0378">Hydrolase</keyword>
<evidence type="ECO:0000256" key="3">
    <source>
        <dbReference type="ARBA" id="ARBA00022801"/>
    </source>
</evidence>
<dbReference type="EMBL" id="QRJS01000057">
    <property type="protein sequence ID" value="RHH39236.1"/>
    <property type="molecule type" value="Genomic_DNA"/>
</dbReference>
<evidence type="ECO:0000256" key="1">
    <source>
        <dbReference type="ARBA" id="ARBA00005382"/>
    </source>
</evidence>
<dbReference type="Pfam" id="PF14587">
    <property type="entry name" value="Glyco_hydr_30_2"/>
    <property type="match status" value="1"/>
</dbReference>
<dbReference type="SUPFAM" id="SSF51011">
    <property type="entry name" value="Glycosyl hydrolase domain"/>
    <property type="match status" value="1"/>
</dbReference>
<protein>
    <submittedName>
        <fullName evidence="6">Glycoside hydrolase</fullName>
    </submittedName>
</protein>
<dbReference type="GO" id="GO:0004348">
    <property type="term" value="F:glucosylceramidase activity"/>
    <property type="evidence" value="ECO:0007669"/>
    <property type="project" value="InterPro"/>
</dbReference>
<dbReference type="InterPro" id="IPR001139">
    <property type="entry name" value="Glyco_hydro_30"/>
</dbReference>
<sequence>MKKAFYLTALLGLLFSCSQTDEPEVMTQDEPTAETRGLFTKNVVIEWNEEGQELDGFGIAEADCAADIFTHPKRKEVMDLLFGKDGLNISMLRGEIFPHYWMKEGDTSFDTDVRTDMPLGDPYFQQAETNELKRRGQLWVTQQAKQLYHVDKLFFSTWSPPAWMKQDGYITEDNFASHGSLKKEYYQMFADYLVQFVQAYKEAGMDIYAISPVNEPNYEANWNSCKWSPEQLADFIANYMGPTFEKQSVNPQIIFGELAQWSTLALGAFNVVSAKKYAENVMEANPDVIKYADIAAGHGYNIPRIPYEFPIVPYDKAVDQGLKVWLTEISSALDNYDGSMDNAIHWAEVFHKYLANAHVNAVCWWTGARYTDTNESLIKLEQGNFQIPKRFYTYGNYTRYVKVGSKQIRTDKPISTTGKLLLTAFKNNREYVMVAVNKSKEPITTTLQVKGGRPIGELKAYTTDAEQNWKESTITKDESNMYPITVPAMSVVTYVGSVQ</sequence>
<reference evidence="6 7" key="1">
    <citation type="submission" date="2018-08" db="EMBL/GenBank/DDBJ databases">
        <title>A genome reference for cultivated species of the human gut microbiota.</title>
        <authorList>
            <person name="Zou Y."/>
            <person name="Xue W."/>
            <person name="Luo G."/>
        </authorList>
    </citation>
    <scope>NUCLEOTIDE SEQUENCE [LARGE SCALE GENOMIC DNA]</scope>
    <source>
        <strain evidence="6 7">AM17-44</strain>
    </source>
</reference>